<dbReference type="PANTHER" id="PTHR35392:SF3">
    <property type="entry name" value="ZN(2)-C6 FUNGAL-TYPE DOMAIN-CONTAINING PROTEIN"/>
    <property type="match status" value="1"/>
</dbReference>
<proteinExistence type="predicted"/>
<dbReference type="GO" id="GO:0000981">
    <property type="term" value="F:DNA-binding transcription factor activity, RNA polymerase II-specific"/>
    <property type="evidence" value="ECO:0007669"/>
    <property type="project" value="InterPro"/>
</dbReference>
<dbReference type="GO" id="GO:0008270">
    <property type="term" value="F:zinc ion binding"/>
    <property type="evidence" value="ECO:0007669"/>
    <property type="project" value="InterPro"/>
</dbReference>
<dbReference type="InterPro" id="IPR052973">
    <property type="entry name" value="Fungal_sec-metab_reg_TF"/>
</dbReference>
<sequence>MAQADLDRNPHFHEQIQTSREESQAAHSFHFGPGPTEQFNVDAGIRGPTHTPYGIPPFPPVDQVSTGPFHDQWSRFPQSPPIQIESLDEYERRSMYHHPTSLPTPPPFPNAGQAPFEGIPCDPDALDHLQVGAVYNDFSCPPIAASFVDTGLSPYTHITPDDEPNARLLTLPNSSGFTPGMAGTSMSPKSSSQPPARLVSLMGTLTGHQPPHGENYFGPGEALGVHQAPTSLRGVPDFGIEGPPQPALLIEEATYSAKVQTKSTTLPWNSPITPGIRHQTDANTEGGPGSDGSGSRRKRGRFSNEVLRRQTSNTRTMGACLRCHNQKIRCTPNPSDDTNPFAPCKTCLGVRRDSKKMIHYIPCLRFKLSMMTLYRAGGLNYTQRFDHTKVTDVVDYVDDVIYDIEIAQNFCPAPLPLRVRRFKPETSDLTRWKYLEDGIPKSQDTGAFCLASIEKTAREFNQHYINVYALKGLQKVGVDSDDLTRGVFEMIEEPRERSSGNHQAFLLKLVRLWFAIRHGTGSAWYSRGEESLGLSSVLPSGKIPVSRMIVAQFDSIRHERVFKKIAPEVLRTIETFLTSSNKEAWFTVFLATFLLLHQVASTSKDRYRHSKQNSRGQKLETRYGKIMDPLVVFVEEAHHSAVMLLAYWQYYKRCDLMNFNWDSVADSPLSCLESYQVEFLKRTVGLLKEKLPSIPTTPIEGCWEHELFWVSKMFMSTPSPGVDWNPPETFTVAKPSVGNEEPQQLSGVGRSILLNPLASSNPLLKPR</sequence>
<dbReference type="Proteomes" id="UP001302676">
    <property type="component" value="Unassembled WGS sequence"/>
</dbReference>
<feature type="compositionally biased region" description="Basic and acidic residues" evidence="2">
    <location>
        <begin position="1"/>
        <end position="24"/>
    </location>
</feature>
<accession>A0AAN6ZQQ6</accession>
<reference evidence="3" key="1">
    <citation type="journal article" date="2023" name="Mol. Phylogenet. Evol.">
        <title>Genome-scale phylogeny and comparative genomics of the fungal order Sordariales.</title>
        <authorList>
            <person name="Hensen N."/>
            <person name="Bonometti L."/>
            <person name="Westerberg I."/>
            <person name="Brannstrom I.O."/>
            <person name="Guillou S."/>
            <person name="Cros-Aarteil S."/>
            <person name="Calhoun S."/>
            <person name="Haridas S."/>
            <person name="Kuo A."/>
            <person name="Mondo S."/>
            <person name="Pangilinan J."/>
            <person name="Riley R."/>
            <person name="LaButti K."/>
            <person name="Andreopoulos B."/>
            <person name="Lipzen A."/>
            <person name="Chen C."/>
            <person name="Yan M."/>
            <person name="Daum C."/>
            <person name="Ng V."/>
            <person name="Clum A."/>
            <person name="Steindorff A."/>
            <person name="Ohm R.A."/>
            <person name="Martin F."/>
            <person name="Silar P."/>
            <person name="Natvig D.O."/>
            <person name="Lalanne C."/>
            <person name="Gautier V."/>
            <person name="Ament-Velasquez S.L."/>
            <person name="Kruys A."/>
            <person name="Hutchinson M.I."/>
            <person name="Powell A.J."/>
            <person name="Barry K."/>
            <person name="Miller A.N."/>
            <person name="Grigoriev I.V."/>
            <person name="Debuchy R."/>
            <person name="Gladieux P."/>
            <person name="Hiltunen Thoren M."/>
            <person name="Johannesson H."/>
        </authorList>
    </citation>
    <scope>NUCLEOTIDE SEQUENCE</scope>
    <source>
        <strain evidence="3">CBS 141.50</strain>
    </source>
</reference>
<evidence type="ECO:0008006" key="5">
    <source>
        <dbReference type="Google" id="ProtNLM"/>
    </source>
</evidence>
<dbReference type="AlphaFoldDB" id="A0AAN6ZQQ6"/>
<dbReference type="EMBL" id="MU853554">
    <property type="protein sequence ID" value="KAK4148295.1"/>
    <property type="molecule type" value="Genomic_DNA"/>
</dbReference>
<dbReference type="GeneID" id="87819192"/>
<dbReference type="RefSeq" id="XP_062641666.1">
    <property type="nucleotide sequence ID" value="XM_062782579.1"/>
</dbReference>
<dbReference type="PANTHER" id="PTHR35392">
    <property type="entry name" value="ZN(II)2CYS6 TRANSCRIPTION FACTOR (EUROFUNG)-RELATED-RELATED"/>
    <property type="match status" value="1"/>
</dbReference>
<evidence type="ECO:0000313" key="3">
    <source>
        <dbReference type="EMBL" id="KAK4148295.1"/>
    </source>
</evidence>
<dbReference type="InterPro" id="IPR001138">
    <property type="entry name" value="Zn2Cys6_DnaBD"/>
</dbReference>
<name>A0AAN6ZQQ6_9PEZI</name>
<feature type="region of interest" description="Disordered" evidence="2">
    <location>
        <begin position="265"/>
        <end position="306"/>
    </location>
</feature>
<dbReference type="CDD" id="cd00067">
    <property type="entry name" value="GAL4"/>
    <property type="match status" value="1"/>
</dbReference>
<evidence type="ECO:0000313" key="4">
    <source>
        <dbReference type="Proteomes" id="UP001302676"/>
    </source>
</evidence>
<gene>
    <name evidence="3" type="ORF">C8A04DRAFT_33745</name>
</gene>
<comment type="caution">
    <text evidence="3">The sequence shown here is derived from an EMBL/GenBank/DDBJ whole genome shotgun (WGS) entry which is preliminary data.</text>
</comment>
<protein>
    <recommendedName>
        <fullName evidence="5">Zn(2)-C6 fungal-type domain-containing protein</fullName>
    </recommendedName>
</protein>
<evidence type="ECO:0000256" key="1">
    <source>
        <dbReference type="ARBA" id="ARBA00023242"/>
    </source>
</evidence>
<organism evidence="3 4">
    <name type="scientific">Dichotomopilus funicola</name>
    <dbReference type="NCBI Taxonomy" id="1934379"/>
    <lineage>
        <taxon>Eukaryota</taxon>
        <taxon>Fungi</taxon>
        <taxon>Dikarya</taxon>
        <taxon>Ascomycota</taxon>
        <taxon>Pezizomycotina</taxon>
        <taxon>Sordariomycetes</taxon>
        <taxon>Sordariomycetidae</taxon>
        <taxon>Sordariales</taxon>
        <taxon>Chaetomiaceae</taxon>
        <taxon>Dichotomopilus</taxon>
    </lineage>
</organism>
<feature type="region of interest" description="Disordered" evidence="2">
    <location>
        <begin position="1"/>
        <end position="39"/>
    </location>
</feature>
<keyword evidence="1" id="KW-0539">Nucleus</keyword>
<keyword evidence="4" id="KW-1185">Reference proteome</keyword>
<evidence type="ECO:0000256" key="2">
    <source>
        <dbReference type="SAM" id="MobiDB-lite"/>
    </source>
</evidence>
<reference evidence="3" key="2">
    <citation type="submission" date="2023-05" db="EMBL/GenBank/DDBJ databases">
        <authorList>
            <consortium name="Lawrence Berkeley National Laboratory"/>
            <person name="Steindorff A."/>
            <person name="Hensen N."/>
            <person name="Bonometti L."/>
            <person name="Westerberg I."/>
            <person name="Brannstrom I.O."/>
            <person name="Guillou S."/>
            <person name="Cros-Aarteil S."/>
            <person name="Calhoun S."/>
            <person name="Haridas S."/>
            <person name="Kuo A."/>
            <person name="Mondo S."/>
            <person name="Pangilinan J."/>
            <person name="Riley R."/>
            <person name="Labutti K."/>
            <person name="Andreopoulos B."/>
            <person name="Lipzen A."/>
            <person name="Chen C."/>
            <person name="Yanf M."/>
            <person name="Daum C."/>
            <person name="Ng V."/>
            <person name="Clum A."/>
            <person name="Ohm R."/>
            <person name="Martin F."/>
            <person name="Silar P."/>
            <person name="Natvig D."/>
            <person name="Lalanne C."/>
            <person name="Gautier V."/>
            <person name="Ament-Velasquez S.L."/>
            <person name="Kruys A."/>
            <person name="Hutchinson M.I."/>
            <person name="Powell A.J."/>
            <person name="Barry K."/>
            <person name="Miller A.N."/>
            <person name="Grigoriev I.V."/>
            <person name="Debuchy R."/>
            <person name="Gladieux P."/>
            <person name="Thoren M.H."/>
            <person name="Johannesson H."/>
        </authorList>
    </citation>
    <scope>NUCLEOTIDE SEQUENCE</scope>
    <source>
        <strain evidence="3">CBS 141.50</strain>
    </source>
</reference>